<keyword evidence="4" id="KW-1185">Reference proteome</keyword>
<dbReference type="Proteomes" id="UP000308000">
    <property type="component" value="Unassembled WGS sequence"/>
</dbReference>
<evidence type="ECO:0000313" key="1">
    <source>
        <dbReference type="EMBL" id="MBB5293356.1"/>
    </source>
</evidence>
<reference evidence="2 3" key="1">
    <citation type="submission" date="2019-04" db="EMBL/GenBank/DDBJ databases">
        <title>Deinococcus metalilatus MA1002 mutant No.5.</title>
        <authorList>
            <person name="Park W."/>
            <person name="Park C."/>
        </authorList>
    </citation>
    <scope>NUCLEOTIDE SEQUENCE [LARGE SCALE GENOMIC DNA]</scope>
    <source>
        <strain evidence="2 3">MA1002-m5</strain>
    </source>
</reference>
<accession>A0AAJ5F9R1</accession>
<dbReference type="EMBL" id="VBRC01000001">
    <property type="protein sequence ID" value="TLK32077.1"/>
    <property type="molecule type" value="Genomic_DNA"/>
</dbReference>
<dbReference type="Proteomes" id="UP000536909">
    <property type="component" value="Unassembled WGS sequence"/>
</dbReference>
<dbReference type="EMBL" id="JACHFV010000001">
    <property type="protein sequence ID" value="MBB5293356.1"/>
    <property type="molecule type" value="Genomic_DNA"/>
</dbReference>
<gene>
    <name evidence="2" type="ORF">FCS05_01020</name>
    <name evidence="1" type="ORF">HNQ10_000169</name>
</gene>
<evidence type="ECO:0000313" key="3">
    <source>
        <dbReference type="Proteomes" id="UP000308000"/>
    </source>
</evidence>
<evidence type="ECO:0000313" key="4">
    <source>
        <dbReference type="Proteomes" id="UP000536909"/>
    </source>
</evidence>
<comment type="caution">
    <text evidence="2">The sequence shown here is derived from an EMBL/GenBank/DDBJ whole genome shotgun (WGS) entry which is preliminary data.</text>
</comment>
<proteinExistence type="predicted"/>
<protein>
    <submittedName>
        <fullName evidence="2">Uncharacterized protein</fullName>
    </submittedName>
</protein>
<organism evidence="2 3">
    <name type="scientific">Deinococcus metallilatus</name>
    <dbReference type="NCBI Taxonomy" id="1211322"/>
    <lineage>
        <taxon>Bacteria</taxon>
        <taxon>Thermotogati</taxon>
        <taxon>Deinococcota</taxon>
        <taxon>Deinococci</taxon>
        <taxon>Deinococcales</taxon>
        <taxon>Deinococcaceae</taxon>
        <taxon>Deinococcus</taxon>
    </lineage>
</organism>
<dbReference type="RefSeq" id="WP_129117411.1">
    <property type="nucleotide sequence ID" value="NZ_BSUI01000012.1"/>
</dbReference>
<evidence type="ECO:0000313" key="2">
    <source>
        <dbReference type="EMBL" id="TLK32077.1"/>
    </source>
</evidence>
<dbReference type="AlphaFoldDB" id="A0AAJ5F9R1"/>
<sequence length="70" mass="7773">MADAQEQVYVLRLSTESTPPDGGHISLYHVGSGLRLYFGSLAGLLEYLKAHLGRDPRTPHEPPRRSQEEA</sequence>
<name>A0AAJ5F9R1_9DEIO</name>
<reference evidence="1 4" key="2">
    <citation type="submission" date="2020-08" db="EMBL/GenBank/DDBJ databases">
        <title>Genomic Encyclopedia of Type Strains, Phase IV (KMG-IV): sequencing the most valuable type-strain genomes for metagenomic binning, comparative biology and taxonomic classification.</title>
        <authorList>
            <person name="Goeker M."/>
        </authorList>
    </citation>
    <scope>NUCLEOTIDE SEQUENCE [LARGE SCALE GENOMIC DNA]</scope>
    <source>
        <strain evidence="1 4">DSM 105434</strain>
    </source>
</reference>